<gene>
    <name evidence="1" type="ORF">HMPREF1168_02211</name>
</gene>
<sequence>MLHLMGGFKQNVTGITSFPLDSTPYLAKVEAKRAKNG</sequence>
<dbReference type="Proteomes" id="UP000006087">
    <property type="component" value="Unassembled WGS sequence"/>
</dbReference>
<accession>K1J208</accession>
<dbReference type="EMBL" id="AGWU01000018">
    <property type="protein sequence ID" value="EKB20263.1"/>
    <property type="molecule type" value="Genomic_DNA"/>
</dbReference>
<reference evidence="1 2" key="1">
    <citation type="submission" date="2012-06" db="EMBL/GenBank/DDBJ databases">
        <title>The Genome Sequence of Aeromonas veronii AMC34.</title>
        <authorList>
            <consortium name="The Broad Institute Genome Sequencing Platform"/>
            <person name="Earl A."/>
            <person name="Ward D."/>
            <person name="Feldgarden M."/>
            <person name="Gevers D."/>
            <person name="Graf J."/>
            <person name="Tomasi A."/>
            <person name="Horneman A."/>
            <person name="Walker B."/>
            <person name="Young S.K."/>
            <person name="Zeng Q."/>
            <person name="Gargeya S."/>
            <person name="Fitzgerald M."/>
            <person name="Haas B."/>
            <person name="Abouelleil A."/>
            <person name="Alvarado L."/>
            <person name="Arachchi H.M."/>
            <person name="Berlin A.M."/>
            <person name="Chapman S.B."/>
            <person name="Goldberg J."/>
            <person name="Griggs A."/>
            <person name="Gujja S."/>
            <person name="Hansen M."/>
            <person name="Howarth C."/>
            <person name="Imamovic A."/>
            <person name="Larimer J."/>
            <person name="McCowan C."/>
            <person name="Montmayeur A."/>
            <person name="Murphy C."/>
            <person name="Neiman D."/>
            <person name="Pearson M."/>
            <person name="Priest M."/>
            <person name="Roberts A."/>
            <person name="Saif S."/>
            <person name="Shea T."/>
            <person name="Sisk P."/>
            <person name="Sykes S."/>
            <person name="Wortman J."/>
            <person name="Nusbaum C."/>
            <person name="Birren B."/>
        </authorList>
    </citation>
    <scope>NUCLEOTIDE SEQUENCE [LARGE SCALE GENOMIC DNA]</scope>
    <source>
        <strain evidence="1 2">AMC34</strain>
    </source>
</reference>
<protein>
    <submittedName>
        <fullName evidence="1">Uncharacterized protein</fullName>
    </submittedName>
</protein>
<dbReference type="HOGENOM" id="CLU_3339087_0_0_6"/>
<dbReference type="AlphaFoldDB" id="K1J208"/>
<organism evidence="1 2">
    <name type="scientific">Aeromonas veronii AMC34</name>
    <dbReference type="NCBI Taxonomy" id="1073383"/>
    <lineage>
        <taxon>Bacteria</taxon>
        <taxon>Pseudomonadati</taxon>
        <taxon>Pseudomonadota</taxon>
        <taxon>Gammaproteobacteria</taxon>
        <taxon>Aeromonadales</taxon>
        <taxon>Aeromonadaceae</taxon>
        <taxon>Aeromonas</taxon>
    </lineage>
</organism>
<proteinExistence type="predicted"/>
<comment type="caution">
    <text evidence="1">The sequence shown here is derived from an EMBL/GenBank/DDBJ whole genome shotgun (WGS) entry which is preliminary data.</text>
</comment>
<evidence type="ECO:0000313" key="2">
    <source>
        <dbReference type="Proteomes" id="UP000006087"/>
    </source>
</evidence>
<name>K1J208_AERVE</name>
<evidence type="ECO:0000313" key="1">
    <source>
        <dbReference type="EMBL" id="EKB20263.1"/>
    </source>
</evidence>